<dbReference type="Pfam" id="PF00270">
    <property type="entry name" value="DEAD"/>
    <property type="match status" value="1"/>
</dbReference>
<dbReference type="GO" id="GO:0016787">
    <property type="term" value="F:hydrolase activity"/>
    <property type="evidence" value="ECO:0007669"/>
    <property type="project" value="UniProtKB-KW"/>
</dbReference>
<name>A0A9P9YNP9_9MUSC</name>
<dbReference type="SUPFAM" id="SSF52540">
    <property type="entry name" value="P-loop containing nucleoside triphosphate hydrolases"/>
    <property type="match status" value="1"/>
</dbReference>
<dbReference type="CDD" id="cd18787">
    <property type="entry name" value="SF2_C_DEAD"/>
    <property type="match status" value="1"/>
</dbReference>
<evidence type="ECO:0000256" key="3">
    <source>
        <dbReference type="ARBA" id="ARBA00022806"/>
    </source>
</evidence>
<keyword evidence="2" id="KW-0378">Hydrolase</keyword>
<feature type="region of interest" description="Disordered" evidence="5">
    <location>
        <begin position="290"/>
        <end position="342"/>
    </location>
</feature>
<dbReference type="InterPro" id="IPR001650">
    <property type="entry name" value="Helicase_C-like"/>
</dbReference>
<dbReference type="GO" id="GO:0005524">
    <property type="term" value="F:ATP binding"/>
    <property type="evidence" value="ECO:0007669"/>
    <property type="project" value="UniProtKB-KW"/>
</dbReference>
<dbReference type="Proteomes" id="UP001059596">
    <property type="component" value="Unassembled WGS sequence"/>
</dbReference>
<dbReference type="InterPro" id="IPR050079">
    <property type="entry name" value="DEAD_box_RNA_helicase"/>
</dbReference>
<dbReference type="GO" id="GO:0005829">
    <property type="term" value="C:cytosol"/>
    <property type="evidence" value="ECO:0007669"/>
    <property type="project" value="TreeGrafter"/>
</dbReference>
<organism evidence="8 9">
    <name type="scientific">Drosophila gunungcola</name>
    <name type="common">fruit fly</name>
    <dbReference type="NCBI Taxonomy" id="103775"/>
    <lineage>
        <taxon>Eukaryota</taxon>
        <taxon>Metazoa</taxon>
        <taxon>Ecdysozoa</taxon>
        <taxon>Arthropoda</taxon>
        <taxon>Hexapoda</taxon>
        <taxon>Insecta</taxon>
        <taxon>Pterygota</taxon>
        <taxon>Neoptera</taxon>
        <taxon>Endopterygota</taxon>
        <taxon>Diptera</taxon>
        <taxon>Brachycera</taxon>
        <taxon>Muscomorpha</taxon>
        <taxon>Ephydroidea</taxon>
        <taxon>Drosophilidae</taxon>
        <taxon>Drosophila</taxon>
        <taxon>Sophophora</taxon>
    </lineage>
</organism>
<evidence type="ECO:0000259" key="7">
    <source>
        <dbReference type="PROSITE" id="PS51194"/>
    </source>
</evidence>
<evidence type="ECO:0000313" key="8">
    <source>
        <dbReference type="EMBL" id="KAI8040276.1"/>
    </source>
</evidence>
<keyword evidence="1" id="KW-0547">Nucleotide-binding</keyword>
<dbReference type="PANTHER" id="PTHR47959:SF1">
    <property type="entry name" value="ATP-DEPENDENT RNA HELICASE DBPA"/>
    <property type="match status" value="1"/>
</dbReference>
<feature type="domain" description="Helicase C-terminal" evidence="7">
    <location>
        <begin position="97"/>
        <end position="266"/>
    </location>
</feature>
<accession>A0A9P9YNP9</accession>
<evidence type="ECO:0000256" key="1">
    <source>
        <dbReference type="ARBA" id="ARBA00022741"/>
    </source>
</evidence>
<evidence type="ECO:0008006" key="10">
    <source>
        <dbReference type="Google" id="ProtNLM"/>
    </source>
</evidence>
<dbReference type="InterPro" id="IPR011545">
    <property type="entry name" value="DEAD/DEAH_box_helicase_dom"/>
</dbReference>
<keyword evidence="9" id="KW-1185">Reference proteome</keyword>
<comment type="caution">
    <text evidence="8">The sequence shown here is derived from an EMBL/GenBank/DDBJ whole genome shotgun (WGS) entry which is preliminary data.</text>
</comment>
<dbReference type="Gene3D" id="3.40.50.300">
    <property type="entry name" value="P-loop containing nucleotide triphosphate hydrolases"/>
    <property type="match status" value="2"/>
</dbReference>
<evidence type="ECO:0000256" key="5">
    <source>
        <dbReference type="SAM" id="MobiDB-lite"/>
    </source>
</evidence>
<feature type="compositionally biased region" description="Basic and acidic residues" evidence="5">
    <location>
        <begin position="292"/>
        <end position="314"/>
    </location>
</feature>
<dbReference type="AlphaFoldDB" id="A0A9P9YNP9"/>
<protein>
    <recommendedName>
        <fullName evidence="10">RNA helicase</fullName>
    </recommendedName>
</protein>
<keyword evidence="4" id="KW-0067">ATP-binding</keyword>
<dbReference type="EMBL" id="JAMKOV010000004">
    <property type="protein sequence ID" value="KAI8040276.1"/>
    <property type="molecule type" value="Genomic_DNA"/>
</dbReference>
<dbReference type="PROSITE" id="PS51192">
    <property type="entry name" value="HELICASE_ATP_BIND_1"/>
    <property type="match status" value="1"/>
</dbReference>
<sequence>MKSQVIIGTPGRLLHLYENRVLDVSKLGLLVLDEADQLYQTKGLQGAVNQLIQVLPKTRQTIACSATYDQDLDVRLAKIMNQPMLISNSERATVLLGIRQFVYELPPQRNSAEEMRLKLKILAEIFSQLPYEQAVLFASSQMRADSYKNYLTASGVECHLISGAMAQSERLNVFEGYRNFTMRTLVATDLMARGVDSPHANLVINLDPPQDHVTYLHRIGRAGRFGSKGIAITFVASQKQSQKFKQMSHKIATAWSVLEFPKEPVGKNFNFWDFDKYNFDYFIKETNPQEEMPLKHTQPDVKGKDAPNKEKNLDNSEDSTTKQAEALKNSEKGNECIKKPNNLENVSDTSLVVSKTIPEALENVVISCDQLHEAVKDNKQKMSNAQIKQNKLDLDIAPGTSQKNMNRNMKELKEGETLNHKDSAMKKQEKAKQSITKSKLFVDAVSQIEKQTSNTENHEMQPTPVITVNEYYIDNYIDESMEPTDDKENKPNNGAGIELQTKNTLNAEELISPELTATLTPLDLTQEPSPSTVTPPAPPVNSINNKTYCLAAPTQTSSMTIQNMVISNTVDDASSISSDSMGCGYQSDKSYDTIYTTSDEDLIWERLQTKKKRCSKKGKGKRRMFICKPPQLKSNLYLKDTDNRYLKQKVRLIRLILITTRYLNLFFPPKQISPADKNLSLLPGINQNYMLKKMKNRESILKRIYNYSKEHKMDNAEVAILMDSLYDAMIELYYSRNEDKKLISESLNEELVSLVNSPSQESIILEKPTAQNKLVFM</sequence>
<dbReference type="PROSITE" id="PS51194">
    <property type="entry name" value="HELICASE_CTER"/>
    <property type="match status" value="1"/>
</dbReference>
<proteinExistence type="predicted"/>
<dbReference type="InterPro" id="IPR027417">
    <property type="entry name" value="P-loop_NTPase"/>
</dbReference>
<dbReference type="InterPro" id="IPR014001">
    <property type="entry name" value="Helicase_ATP-bd"/>
</dbReference>
<gene>
    <name evidence="8" type="ORF">M5D96_006216</name>
</gene>
<dbReference type="Pfam" id="PF00271">
    <property type="entry name" value="Helicase_C"/>
    <property type="match status" value="1"/>
</dbReference>
<evidence type="ECO:0000259" key="6">
    <source>
        <dbReference type="PROSITE" id="PS51192"/>
    </source>
</evidence>
<dbReference type="GO" id="GO:0003724">
    <property type="term" value="F:RNA helicase activity"/>
    <property type="evidence" value="ECO:0007669"/>
    <property type="project" value="TreeGrafter"/>
</dbReference>
<evidence type="ECO:0000256" key="2">
    <source>
        <dbReference type="ARBA" id="ARBA00022801"/>
    </source>
</evidence>
<keyword evidence="3" id="KW-0347">Helicase</keyword>
<evidence type="ECO:0000313" key="9">
    <source>
        <dbReference type="Proteomes" id="UP001059596"/>
    </source>
</evidence>
<dbReference type="SMART" id="SM00490">
    <property type="entry name" value="HELICc"/>
    <property type="match status" value="1"/>
</dbReference>
<evidence type="ECO:0000256" key="4">
    <source>
        <dbReference type="ARBA" id="ARBA00022840"/>
    </source>
</evidence>
<reference evidence="8" key="1">
    <citation type="journal article" date="2023" name="Genome Biol. Evol.">
        <title>Long-read-based Genome Assembly of Drosophila gunungcola Reveals Fewer Chemosensory Genes in Flower-breeding Species.</title>
        <authorList>
            <person name="Negi A."/>
            <person name="Liao B.Y."/>
            <person name="Yeh S.D."/>
        </authorList>
    </citation>
    <scope>NUCLEOTIDE SEQUENCE</scope>
    <source>
        <strain evidence="8">Sukarami</strain>
    </source>
</reference>
<feature type="compositionally biased region" description="Basic and acidic residues" evidence="5">
    <location>
        <begin position="328"/>
        <end position="338"/>
    </location>
</feature>
<feature type="domain" description="Helicase ATP-binding" evidence="6">
    <location>
        <begin position="1"/>
        <end position="86"/>
    </location>
</feature>
<dbReference type="PANTHER" id="PTHR47959">
    <property type="entry name" value="ATP-DEPENDENT RNA HELICASE RHLE-RELATED"/>
    <property type="match status" value="1"/>
</dbReference>
<dbReference type="GO" id="GO:0003676">
    <property type="term" value="F:nucleic acid binding"/>
    <property type="evidence" value="ECO:0007669"/>
    <property type="project" value="InterPro"/>
</dbReference>